<keyword evidence="7" id="KW-0469">Meiosis</keyword>
<dbReference type="Pfam" id="PF02889">
    <property type="entry name" value="Sec63"/>
    <property type="match status" value="1"/>
</dbReference>
<dbReference type="Pfam" id="PF23445">
    <property type="entry name" value="WHD_SNRNP200"/>
    <property type="match status" value="1"/>
</dbReference>
<dbReference type="InterPro" id="IPR004179">
    <property type="entry name" value="Sec63-dom"/>
</dbReference>
<comment type="catalytic activity">
    <reaction evidence="8">
        <text>Couples ATP hydrolysis with the unwinding of duplex DNA by translocating in the 3'-5' direction.</text>
        <dbReference type="EC" id="5.6.2.4"/>
    </reaction>
</comment>
<dbReference type="Gene3D" id="1.10.10.10">
    <property type="entry name" value="Winged helix-like DNA-binding domain superfamily/Winged helix DNA-binding domain"/>
    <property type="match status" value="1"/>
</dbReference>
<evidence type="ECO:0000256" key="5">
    <source>
        <dbReference type="ARBA" id="ARBA00022840"/>
    </source>
</evidence>
<dbReference type="OMA" id="HCKNKHT"/>
<name>H2YTB3_CIOSA</name>
<dbReference type="CDD" id="cd18795">
    <property type="entry name" value="SF2_C_Ski2"/>
    <property type="match status" value="1"/>
</dbReference>
<organism evidence="13 14">
    <name type="scientific">Ciona savignyi</name>
    <name type="common">Pacific transparent sea squirt</name>
    <dbReference type="NCBI Taxonomy" id="51511"/>
    <lineage>
        <taxon>Eukaryota</taxon>
        <taxon>Metazoa</taxon>
        <taxon>Chordata</taxon>
        <taxon>Tunicata</taxon>
        <taxon>Ascidiacea</taxon>
        <taxon>Phlebobranchia</taxon>
        <taxon>Cionidae</taxon>
        <taxon>Ciona</taxon>
    </lineage>
</organism>
<keyword evidence="4" id="KW-0347">Helicase</keyword>
<dbReference type="GO" id="GO:0043138">
    <property type="term" value="F:3'-5' DNA helicase activity"/>
    <property type="evidence" value="ECO:0007669"/>
    <property type="project" value="UniProtKB-EC"/>
</dbReference>
<keyword evidence="2" id="KW-0547">Nucleotide-binding</keyword>
<dbReference type="Proteomes" id="UP000007875">
    <property type="component" value="Unassembled WGS sequence"/>
</dbReference>
<dbReference type="GO" id="GO:0016787">
    <property type="term" value="F:hydrolase activity"/>
    <property type="evidence" value="ECO:0007669"/>
    <property type="project" value="UniProtKB-KW"/>
</dbReference>
<proteinExistence type="inferred from homology"/>
<evidence type="ECO:0000256" key="9">
    <source>
        <dbReference type="ARBA" id="ARBA00034808"/>
    </source>
</evidence>
<evidence type="ECO:0000256" key="2">
    <source>
        <dbReference type="ARBA" id="ARBA00022741"/>
    </source>
</evidence>
<dbReference type="PANTHER" id="PTHR47835">
    <property type="entry name" value="HFM1, ATP DEPENDENT DNA HELICASE HOMOLOG"/>
    <property type="match status" value="1"/>
</dbReference>
<dbReference type="Gene3D" id="1.10.3380.10">
    <property type="entry name" value="Sec63 N-terminal domain-like domain"/>
    <property type="match status" value="1"/>
</dbReference>
<dbReference type="Ensembl" id="ENSCSAVT00000008683.1">
    <property type="protein sequence ID" value="ENSCSAVP00000008573.1"/>
    <property type="gene ID" value="ENSCSAVG00000005094.1"/>
</dbReference>
<dbReference type="Gene3D" id="3.40.50.300">
    <property type="entry name" value="P-loop containing nucleotide triphosphate hydrolases"/>
    <property type="match status" value="2"/>
</dbReference>
<dbReference type="SUPFAM" id="SSF52540">
    <property type="entry name" value="P-loop containing nucleoside triphosphate hydrolases"/>
    <property type="match status" value="1"/>
</dbReference>
<dbReference type="InterPro" id="IPR014001">
    <property type="entry name" value="Helicase_ATP-bd"/>
</dbReference>
<keyword evidence="6" id="KW-0413">Isomerase</keyword>
<evidence type="ECO:0000256" key="7">
    <source>
        <dbReference type="ARBA" id="ARBA00023254"/>
    </source>
</evidence>
<evidence type="ECO:0000259" key="12">
    <source>
        <dbReference type="PROSITE" id="PS51194"/>
    </source>
</evidence>
<keyword evidence="14" id="KW-1185">Reference proteome</keyword>
<dbReference type="SMART" id="SM00973">
    <property type="entry name" value="Sec63"/>
    <property type="match status" value="1"/>
</dbReference>
<comment type="similarity">
    <text evidence="1">Belongs to the helicase family. SKI2 subfamily.</text>
</comment>
<evidence type="ECO:0000256" key="4">
    <source>
        <dbReference type="ARBA" id="ARBA00022806"/>
    </source>
</evidence>
<dbReference type="InterPro" id="IPR011545">
    <property type="entry name" value="DEAD/DEAH_box_helicase_dom"/>
</dbReference>
<reference evidence="14" key="1">
    <citation type="submission" date="2003-08" db="EMBL/GenBank/DDBJ databases">
        <authorList>
            <person name="Birren B."/>
            <person name="Nusbaum C."/>
            <person name="Abebe A."/>
            <person name="Abouelleil A."/>
            <person name="Adekoya E."/>
            <person name="Ait-zahra M."/>
            <person name="Allen N."/>
            <person name="Allen T."/>
            <person name="An P."/>
            <person name="Anderson M."/>
            <person name="Anderson S."/>
            <person name="Arachchi H."/>
            <person name="Armbruster J."/>
            <person name="Bachantsang P."/>
            <person name="Baldwin J."/>
            <person name="Barry A."/>
            <person name="Bayul T."/>
            <person name="Blitshsteyn B."/>
            <person name="Bloom T."/>
            <person name="Blye J."/>
            <person name="Boguslavskiy L."/>
            <person name="Borowsky M."/>
            <person name="Boukhgalter B."/>
            <person name="Brunache A."/>
            <person name="Butler J."/>
            <person name="Calixte N."/>
            <person name="Calvo S."/>
            <person name="Camarata J."/>
            <person name="Campo K."/>
            <person name="Chang J."/>
            <person name="Cheshatsang Y."/>
            <person name="Citroen M."/>
            <person name="Collymore A."/>
            <person name="Considine T."/>
            <person name="Cook A."/>
            <person name="Cooke P."/>
            <person name="Corum B."/>
            <person name="Cuomo C."/>
            <person name="David R."/>
            <person name="Dawoe T."/>
            <person name="Degray S."/>
            <person name="Dodge S."/>
            <person name="Dooley K."/>
            <person name="Dorje P."/>
            <person name="Dorjee K."/>
            <person name="Dorris L."/>
            <person name="Duffey N."/>
            <person name="Dupes A."/>
            <person name="Elkins T."/>
            <person name="Engels R."/>
            <person name="Erickson J."/>
            <person name="Farina A."/>
            <person name="Faro S."/>
            <person name="Ferreira P."/>
            <person name="Fischer H."/>
            <person name="Fitzgerald M."/>
            <person name="Foley K."/>
            <person name="Gage D."/>
            <person name="Galagan J."/>
            <person name="Gearin G."/>
            <person name="Gnerre S."/>
            <person name="Gnirke A."/>
            <person name="Goyette A."/>
            <person name="Graham J."/>
            <person name="Grandbois E."/>
            <person name="Gyaltsen K."/>
            <person name="Hafez N."/>
            <person name="Hagopian D."/>
            <person name="Hagos B."/>
            <person name="Hall J."/>
            <person name="Hatcher B."/>
            <person name="Heller A."/>
            <person name="Higgins H."/>
            <person name="Honan T."/>
            <person name="Horn A."/>
            <person name="Houde N."/>
            <person name="Hughes L."/>
            <person name="Hulme W."/>
            <person name="Husby E."/>
            <person name="Iliev I."/>
            <person name="Jaffe D."/>
            <person name="Jones C."/>
            <person name="Kamal M."/>
            <person name="Kamat A."/>
            <person name="Kamvysselis M."/>
            <person name="Karlsson E."/>
            <person name="Kells C."/>
            <person name="Kieu A."/>
            <person name="Kisner P."/>
            <person name="Kodira C."/>
            <person name="Kulbokas E."/>
            <person name="Labutti K."/>
            <person name="Lama D."/>
            <person name="Landers T."/>
            <person name="Leger J."/>
            <person name="Levine S."/>
            <person name="Lewis D."/>
            <person name="Lewis T."/>
            <person name="Lindblad-toh K."/>
            <person name="Liu X."/>
            <person name="Lokyitsang T."/>
            <person name="Lokyitsang Y."/>
            <person name="Lucien O."/>
            <person name="Lui A."/>
            <person name="Ma L.J."/>
            <person name="Mabbitt R."/>
            <person name="Macdonald J."/>
            <person name="Maclean C."/>
            <person name="Major J."/>
            <person name="Manning J."/>
            <person name="Marabella R."/>
            <person name="Maru K."/>
            <person name="Matthews C."/>
            <person name="Mauceli E."/>
            <person name="Mccarthy M."/>
            <person name="Mcdonough S."/>
            <person name="Mcghee T."/>
            <person name="Meldrim J."/>
            <person name="Meneus L."/>
            <person name="Mesirov J."/>
            <person name="Mihalev A."/>
            <person name="Mihova T."/>
            <person name="Mikkelsen T."/>
            <person name="Mlenga V."/>
            <person name="Moru K."/>
            <person name="Mozes J."/>
            <person name="Mulrain L."/>
            <person name="Munson G."/>
            <person name="Naylor J."/>
            <person name="Newes C."/>
            <person name="Nguyen C."/>
            <person name="Nguyen N."/>
            <person name="Nguyen T."/>
            <person name="Nicol R."/>
            <person name="Nielsen C."/>
            <person name="Nizzari M."/>
            <person name="Norbu C."/>
            <person name="Norbu N."/>
            <person name="O'donnell P."/>
            <person name="Okoawo O."/>
            <person name="O'leary S."/>
            <person name="Omotosho B."/>
            <person name="O'neill K."/>
            <person name="Osman S."/>
            <person name="Parker S."/>
            <person name="Perrin D."/>
            <person name="Phunkhang P."/>
            <person name="Piqani B."/>
            <person name="Purcell S."/>
            <person name="Rachupka T."/>
            <person name="Ramasamy U."/>
            <person name="Rameau R."/>
            <person name="Ray V."/>
            <person name="Raymond C."/>
            <person name="Retta R."/>
            <person name="Richardson S."/>
            <person name="Rise C."/>
            <person name="Rodriguez J."/>
            <person name="Rogers J."/>
            <person name="Rogov P."/>
            <person name="Rutman M."/>
            <person name="Schupbach R."/>
            <person name="Seaman C."/>
            <person name="Settipalli S."/>
            <person name="Sharpe T."/>
            <person name="Sheridan J."/>
            <person name="Sherpa N."/>
            <person name="Shi J."/>
            <person name="Smirnov S."/>
            <person name="Smith C."/>
            <person name="Sougnez C."/>
            <person name="Spencer B."/>
            <person name="Stalker J."/>
            <person name="Stange-thomann N."/>
            <person name="Stavropoulos S."/>
            <person name="Stetson K."/>
            <person name="Stone C."/>
            <person name="Stone S."/>
            <person name="Stubbs M."/>
            <person name="Talamas J."/>
            <person name="Tchuinga P."/>
            <person name="Tenzing P."/>
            <person name="Tesfaye S."/>
            <person name="Theodore J."/>
            <person name="Thoulutsang Y."/>
            <person name="Topham K."/>
            <person name="Towey S."/>
            <person name="Tsamla T."/>
            <person name="Tsomo N."/>
            <person name="Vallee D."/>
            <person name="Vassiliev H."/>
            <person name="Venkataraman V."/>
            <person name="Vinson J."/>
            <person name="Vo A."/>
            <person name="Wade C."/>
            <person name="Wang S."/>
            <person name="Wangchuk T."/>
            <person name="Wangdi T."/>
            <person name="Whittaker C."/>
            <person name="Wilkinson J."/>
            <person name="Wu Y."/>
            <person name="Wyman D."/>
            <person name="Yadav S."/>
            <person name="Yang S."/>
            <person name="Yang X."/>
            <person name="Yeager S."/>
            <person name="Yee E."/>
            <person name="Young G."/>
            <person name="Zainoun J."/>
            <person name="Zembeck L."/>
            <person name="Zimmer A."/>
            <person name="Zody M."/>
            <person name="Lander E."/>
        </authorList>
    </citation>
    <scope>NUCLEOTIDE SEQUENCE [LARGE SCALE GENOMIC DNA]</scope>
</reference>
<dbReference type="Pfam" id="PF00271">
    <property type="entry name" value="Helicase_C"/>
    <property type="match status" value="1"/>
</dbReference>
<evidence type="ECO:0000256" key="1">
    <source>
        <dbReference type="ARBA" id="ARBA00010140"/>
    </source>
</evidence>
<reference evidence="13" key="2">
    <citation type="submission" date="2025-08" db="UniProtKB">
        <authorList>
            <consortium name="Ensembl"/>
        </authorList>
    </citation>
    <scope>IDENTIFICATION</scope>
</reference>
<dbReference type="InParanoid" id="H2YTB3"/>
<sequence>MYTNKALVVCAPTGSGKTVIFELAIVAMLINSPANPQGKRKTGGSVSKVVYMAPIKALCTERYEDWSKKFSPLGLECQELTGDSDVDDYWQLQKADIILTTPEKWDSMTRRWRDNTSLVRRVHLFLIDEVHLLNDETRGATMEAVVSRMKTVQSCMKSDDSGLRFVAVSATIPNTDDIAEWLGSAKQPALSFDMDESYRPVKLRKVVLGYPWSSNGSEKSVEQAASTLAKDLNFVLDATHRQTLTKVANIVRNTRLREMLVGGIGYHHAGLDAHDRHLVEETFLAGDLLVLVSTSTLAMGVNLPAHLVVVKSTCHYVKGTFQEYTQSEILQMTGRAGRPQFDETATAVIMTREQSRSLYQNIVNGSQKIESSLHSHLIEHLNAEIVLLTICDVSVALEWIRSTFLYIRLLKNPTHYEGLSKEEADTRLHELCTHNLSQLQSFNLISIDKDQRLIPNEPGRLMARYCLTFDTVKKFGSLTGNESLQEMVDVIAGCREFQEVNLRMNERTTLNKMNKDKNRVVIRFINSFDNNIFMSFHRFPMTGRIKTTQMKVNCLLQATMGCINIQDFALSQDVTRIFRNAVRVARCLVELLMLKDNFKSLYNATLLSKCIRARLWENSRYVTKQLTNIGATLSSALANAGVATFSRAHEMNPRELELIVNRHAPFGNHMHDAIKHLP</sequence>
<comment type="catalytic activity">
    <reaction evidence="10">
        <text>ATP + H2O = ADP + phosphate + H(+)</text>
        <dbReference type="Rhea" id="RHEA:13065"/>
        <dbReference type="ChEBI" id="CHEBI:15377"/>
        <dbReference type="ChEBI" id="CHEBI:15378"/>
        <dbReference type="ChEBI" id="CHEBI:30616"/>
        <dbReference type="ChEBI" id="CHEBI:43474"/>
        <dbReference type="ChEBI" id="CHEBI:456216"/>
        <dbReference type="EC" id="5.6.2.4"/>
    </reaction>
</comment>
<dbReference type="InterPro" id="IPR001650">
    <property type="entry name" value="Helicase_C-like"/>
</dbReference>
<dbReference type="PANTHER" id="PTHR47835:SF3">
    <property type="entry name" value="HELICASE FOR MEIOSIS 1"/>
    <property type="match status" value="1"/>
</dbReference>
<reference evidence="13" key="3">
    <citation type="submission" date="2025-09" db="UniProtKB">
        <authorList>
            <consortium name="Ensembl"/>
        </authorList>
    </citation>
    <scope>IDENTIFICATION</scope>
</reference>
<dbReference type="InterPro" id="IPR036388">
    <property type="entry name" value="WH-like_DNA-bd_sf"/>
</dbReference>
<evidence type="ECO:0000313" key="14">
    <source>
        <dbReference type="Proteomes" id="UP000007875"/>
    </source>
</evidence>
<accession>H2YTB3</accession>
<evidence type="ECO:0000259" key="11">
    <source>
        <dbReference type="PROSITE" id="PS51192"/>
    </source>
</evidence>
<dbReference type="PROSITE" id="PS51194">
    <property type="entry name" value="HELICASE_CTER"/>
    <property type="match status" value="1"/>
</dbReference>
<protein>
    <recommendedName>
        <fullName evidence="9">DNA 3'-5' helicase</fullName>
        <ecNumber evidence="9">5.6.2.4</ecNumber>
    </recommendedName>
</protein>
<dbReference type="GO" id="GO:0005524">
    <property type="term" value="F:ATP binding"/>
    <property type="evidence" value="ECO:0007669"/>
    <property type="project" value="UniProtKB-KW"/>
</dbReference>
<dbReference type="GO" id="GO:0003676">
    <property type="term" value="F:nucleic acid binding"/>
    <property type="evidence" value="ECO:0007669"/>
    <property type="project" value="InterPro"/>
</dbReference>
<keyword evidence="5" id="KW-0067">ATP-binding</keyword>
<feature type="domain" description="Helicase ATP-binding" evidence="11">
    <location>
        <begin position="1"/>
        <end position="190"/>
    </location>
</feature>
<dbReference type="HOGENOM" id="CLU_000335_0_2_1"/>
<evidence type="ECO:0000256" key="8">
    <source>
        <dbReference type="ARBA" id="ARBA00034617"/>
    </source>
</evidence>
<dbReference type="PROSITE" id="PS51192">
    <property type="entry name" value="HELICASE_ATP_BIND_1"/>
    <property type="match status" value="1"/>
</dbReference>
<dbReference type="AlphaFoldDB" id="H2YTB3"/>
<dbReference type="GO" id="GO:0051321">
    <property type="term" value="P:meiotic cell cycle"/>
    <property type="evidence" value="ECO:0007669"/>
    <property type="project" value="UniProtKB-KW"/>
</dbReference>
<dbReference type="SMART" id="SM00487">
    <property type="entry name" value="DEXDc"/>
    <property type="match status" value="1"/>
</dbReference>
<evidence type="ECO:0000256" key="10">
    <source>
        <dbReference type="ARBA" id="ARBA00048988"/>
    </source>
</evidence>
<dbReference type="InterPro" id="IPR027417">
    <property type="entry name" value="P-loop_NTPase"/>
</dbReference>
<dbReference type="eggNOG" id="KOG0952">
    <property type="taxonomic scope" value="Eukaryota"/>
</dbReference>
<dbReference type="InterPro" id="IPR052247">
    <property type="entry name" value="Meiotic_Crossover_Helicase"/>
</dbReference>
<evidence type="ECO:0000256" key="3">
    <source>
        <dbReference type="ARBA" id="ARBA00022801"/>
    </source>
</evidence>
<dbReference type="EC" id="5.6.2.4" evidence="9"/>
<evidence type="ECO:0000256" key="6">
    <source>
        <dbReference type="ARBA" id="ARBA00023235"/>
    </source>
</evidence>
<keyword evidence="3" id="KW-0378">Hydrolase</keyword>
<dbReference type="STRING" id="51511.ENSCSAVP00000008573"/>
<dbReference type="Pfam" id="PF00270">
    <property type="entry name" value="DEAD"/>
    <property type="match status" value="1"/>
</dbReference>
<dbReference type="SUPFAM" id="SSF158702">
    <property type="entry name" value="Sec63 N-terminal domain-like"/>
    <property type="match status" value="1"/>
</dbReference>
<evidence type="ECO:0000313" key="13">
    <source>
        <dbReference type="Ensembl" id="ENSCSAVP00000008573.1"/>
    </source>
</evidence>
<dbReference type="GeneTree" id="ENSGT00550000074822"/>
<dbReference type="SMART" id="SM00490">
    <property type="entry name" value="HELICc"/>
    <property type="match status" value="1"/>
</dbReference>
<feature type="domain" description="Helicase C-terminal" evidence="12">
    <location>
        <begin position="220"/>
        <end position="385"/>
    </location>
</feature>
<dbReference type="InterPro" id="IPR057842">
    <property type="entry name" value="WH_MER3"/>
</dbReference>